<organism evidence="4 5">
    <name type="scientific">Paraflavitalea soli</name>
    <dbReference type="NCBI Taxonomy" id="2315862"/>
    <lineage>
        <taxon>Bacteria</taxon>
        <taxon>Pseudomonadati</taxon>
        <taxon>Bacteroidota</taxon>
        <taxon>Chitinophagia</taxon>
        <taxon>Chitinophagales</taxon>
        <taxon>Chitinophagaceae</taxon>
        <taxon>Paraflavitalea</taxon>
    </lineage>
</organism>
<dbReference type="InterPro" id="IPR001789">
    <property type="entry name" value="Sig_transdc_resp-reg_receiver"/>
</dbReference>
<sequence>MMTNTQAAVPVIRCLVADDELMAHQILEQYILQTPGLLLVAKCRNALEAFAKLEQHAIDLIFLDIEMPLVNGITFLKTLSNPPKVIFTTAYANYALEGYDLNVTDYLLKPFSYDRFLKAVEKVKLLLQPGVAPTEAGGENDYLLVKEKEGLMKIAYDDIVFIEASRDYMKVITVSGQHLIHQTMKKLEELLPADRFIRTHKSFIVALRQIKLLKPDGMVLMNKAEIPVSVNYAEGVKEQFMRK</sequence>
<dbReference type="Gene3D" id="3.40.50.2300">
    <property type="match status" value="1"/>
</dbReference>
<accession>A0A3B7MSV8</accession>
<keyword evidence="1" id="KW-0597">Phosphoprotein</keyword>
<dbReference type="SMART" id="SM00448">
    <property type="entry name" value="REC"/>
    <property type="match status" value="1"/>
</dbReference>
<dbReference type="PROSITE" id="PS50110">
    <property type="entry name" value="RESPONSE_REGULATORY"/>
    <property type="match status" value="1"/>
</dbReference>
<feature type="modified residue" description="4-aspartylphosphate" evidence="1">
    <location>
        <position position="64"/>
    </location>
</feature>
<feature type="domain" description="Response regulatory" evidence="2">
    <location>
        <begin position="13"/>
        <end position="124"/>
    </location>
</feature>
<dbReference type="Pfam" id="PF04397">
    <property type="entry name" value="LytTR"/>
    <property type="match status" value="1"/>
</dbReference>
<keyword evidence="4" id="KW-0238">DNA-binding</keyword>
<dbReference type="Pfam" id="PF00072">
    <property type="entry name" value="Response_reg"/>
    <property type="match status" value="1"/>
</dbReference>
<evidence type="ECO:0000256" key="1">
    <source>
        <dbReference type="PROSITE-ProRule" id="PRU00169"/>
    </source>
</evidence>
<dbReference type="RefSeq" id="WP_119051935.1">
    <property type="nucleotide sequence ID" value="NZ_CP032157.1"/>
</dbReference>
<keyword evidence="5" id="KW-1185">Reference proteome</keyword>
<dbReference type="InterPro" id="IPR046947">
    <property type="entry name" value="LytR-like"/>
</dbReference>
<dbReference type="InterPro" id="IPR007492">
    <property type="entry name" value="LytTR_DNA-bd_dom"/>
</dbReference>
<proteinExistence type="predicted"/>
<dbReference type="PANTHER" id="PTHR37299:SF1">
    <property type="entry name" value="STAGE 0 SPORULATION PROTEIN A HOMOLOG"/>
    <property type="match status" value="1"/>
</dbReference>
<name>A0A3B7MSV8_9BACT</name>
<dbReference type="PANTHER" id="PTHR37299">
    <property type="entry name" value="TRANSCRIPTIONAL REGULATOR-RELATED"/>
    <property type="match status" value="1"/>
</dbReference>
<evidence type="ECO:0000313" key="4">
    <source>
        <dbReference type="EMBL" id="AXY76056.1"/>
    </source>
</evidence>
<evidence type="ECO:0000259" key="2">
    <source>
        <dbReference type="PROSITE" id="PS50110"/>
    </source>
</evidence>
<dbReference type="OrthoDB" id="9787344at2"/>
<dbReference type="SUPFAM" id="SSF52172">
    <property type="entry name" value="CheY-like"/>
    <property type="match status" value="1"/>
</dbReference>
<dbReference type="GO" id="GO:0000156">
    <property type="term" value="F:phosphorelay response regulator activity"/>
    <property type="evidence" value="ECO:0007669"/>
    <property type="project" value="InterPro"/>
</dbReference>
<dbReference type="InterPro" id="IPR011006">
    <property type="entry name" value="CheY-like_superfamily"/>
</dbReference>
<dbReference type="AlphaFoldDB" id="A0A3B7MSV8"/>
<dbReference type="EMBL" id="CP032157">
    <property type="protein sequence ID" value="AXY76056.1"/>
    <property type="molecule type" value="Genomic_DNA"/>
</dbReference>
<reference evidence="4 5" key="1">
    <citation type="submission" date="2018-09" db="EMBL/GenBank/DDBJ databases">
        <title>Genome sequencing of strain 6GH32-13.</title>
        <authorList>
            <person name="Weon H.-Y."/>
            <person name="Heo J."/>
            <person name="Kwon S.-W."/>
        </authorList>
    </citation>
    <scope>NUCLEOTIDE SEQUENCE [LARGE SCALE GENOMIC DNA]</scope>
    <source>
        <strain evidence="4 5">5GH32-13</strain>
    </source>
</reference>
<evidence type="ECO:0000259" key="3">
    <source>
        <dbReference type="PROSITE" id="PS50930"/>
    </source>
</evidence>
<dbReference type="GO" id="GO:0003677">
    <property type="term" value="F:DNA binding"/>
    <property type="evidence" value="ECO:0007669"/>
    <property type="project" value="UniProtKB-KW"/>
</dbReference>
<protein>
    <submittedName>
        <fullName evidence="4">DNA-binding response regulator</fullName>
    </submittedName>
</protein>
<dbReference type="PROSITE" id="PS50930">
    <property type="entry name" value="HTH_LYTTR"/>
    <property type="match status" value="1"/>
</dbReference>
<gene>
    <name evidence="4" type="ORF">D3H65_19615</name>
</gene>
<evidence type="ECO:0000313" key="5">
    <source>
        <dbReference type="Proteomes" id="UP000263900"/>
    </source>
</evidence>
<dbReference type="Gene3D" id="2.40.50.1020">
    <property type="entry name" value="LytTr DNA-binding domain"/>
    <property type="match status" value="1"/>
</dbReference>
<feature type="domain" description="HTH LytTR-type" evidence="3">
    <location>
        <begin position="143"/>
        <end position="242"/>
    </location>
</feature>
<dbReference type="SMART" id="SM00850">
    <property type="entry name" value="LytTR"/>
    <property type="match status" value="1"/>
</dbReference>
<dbReference type="KEGG" id="pseg:D3H65_19615"/>
<dbReference type="Proteomes" id="UP000263900">
    <property type="component" value="Chromosome"/>
</dbReference>